<evidence type="ECO:0000256" key="1">
    <source>
        <dbReference type="SAM" id="Phobius"/>
    </source>
</evidence>
<proteinExistence type="predicted"/>
<gene>
    <name evidence="2" type="ORF">ABVV53_11860</name>
</gene>
<keyword evidence="3" id="KW-1185">Reference proteome</keyword>
<dbReference type="Pfam" id="PF05751">
    <property type="entry name" value="FixH"/>
    <property type="match status" value="1"/>
</dbReference>
<dbReference type="Proteomes" id="UP001548713">
    <property type="component" value="Unassembled WGS sequence"/>
</dbReference>
<feature type="transmembrane region" description="Helical" evidence="1">
    <location>
        <begin position="12"/>
        <end position="32"/>
    </location>
</feature>
<accession>A0ABV2D2P0</accession>
<dbReference type="EMBL" id="JBEWLY010000019">
    <property type="protein sequence ID" value="MET1756143.1"/>
    <property type="molecule type" value="Genomic_DNA"/>
</dbReference>
<protein>
    <submittedName>
        <fullName evidence="2">FixH family protein</fullName>
    </submittedName>
</protein>
<dbReference type="RefSeq" id="WP_353984636.1">
    <property type="nucleotide sequence ID" value="NZ_JBEWLY010000019.1"/>
</dbReference>
<comment type="caution">
    <text evidence="2">The sequence shown here is derived from an EMBL/GenBank/DDBJ whole genome shotgun (WGS) entry which is preliminary data.</text>
</comment>
<dbReference type="InterPro" id="IPR008620">
    <property type="entry name" value="FixH"/>
</dbReference>
<keyword evidence="1" id="KW-0472">Membrane</keyword>
<sequence>MTPQPTRAFTGRHIATIMVGFFGVVITVNVMMARMANSTFGGVVVENSYVASQHYNRWLDEAAAEEALGWTAEMARRADGHVALELKGPAATPQAVFAVARHPLGQLPERVLHFDPAAPESFVSAEELPAGRWRLRLEVRSDGKLWRSEGDVR</sequence>
<keyword evidence="1" id="KW-1133">Transmembrane helix</keyword>
<reference evidence="2 3" key="1">
    <citation type="submission" date="2024-07" db="EMBL/GenBank/DDBJ databases">
        <title>Novosphingobium kalidii RD2P27.</title>
        <authorList>
            <person name="Sun J.-Q."/>
        </authorList>
    </citation>
    <scope>NUCLEOTIDE SEQUENCE [LARGE SCALE GENOMIC DNA]</scope>
    <source>
        <strain evidence="2 3">RD2P27</strain>
    </source>
</reference>
<name>A0ABV2D2P0_9SPHN</name>
<evidence type="ECO:0000313" key="3">
    <source>
        <dbReference type="Proteomes" id="UP001548713"/>
    </source>
</evidence>
<evidence type="ECO:0000313" key="2">
    <source>
        <dbReference type="EMBL" id="MET1756143.1"/>
    </source>
</evidence>
<organism evidence="2 3">
    <name type="scientific">Novosphingobium kalidii</name>
    <dbReference type="NCBI Taxonomy" id="3230299"/>
    <lineage>
        <taxon>Bacteria</taxon>
        <taxon>Pseudomonadati</taxon>
        <taxon>Pseudomonadota</taxon>
        <taxon>Alphaproteobacteria</taxon>
        <taxon>Sphingomonadales</taxon>
        <taxon>Sphingomonadaceae</taxon>
        <taxon>Novosphingobium</taxon>
    </lineage>
</organism>
<keyword evidence="1" id="KW-0812">Transmembrane</keyword>